<dbReference type="AlphaFoldDB" id="A0A024GHW3"/>
<name>A0A024GHW3_9STRA</name>
<comment type="caution">
    <text evidence="1">The sequence shown here is derived from an EMBL/GenBank/DDBJ whole genome shotgun (WGS) entry which is preliminary data.</text>
</comment>
<reference evidence="1 2" key="1">
    <citation type="submission" date="2012-05" db="EMBL/GenBank/DDBJ databases">
        <title>Recombination and specialization in a pathogen metapopulation.</title>
        <authorList>
            <person name="Gardiner A."/>
            <person name="Kemen E."/>
            <person name="Schultz-Larsen T."/>
            <person name="MacLean D."/>
            <person name="Van Oosterhout C."/>
            <person name="Jones J.D.G."/>
        </authorList>
    </citation>
    <scope>NUCLEOTIDE SEQUENCE [LARGE SCALE GENOMIC DNA]</scope>
    <source>
        <strain evidence="1 2">Ac Nc2</strain>
    </source>
</reference>
<dbReference type="Proteomes" id="UP000053237">
    <property type="component" value="Unassembled WGS sequence"/>
</dbReference>
<sequence>MNEFIIHLLSFPIQRHLSKCQRLLKKGVLALTSTLTCSEMLSLSLFLQSCYISPRTFPFEITGDLCRQGVFDRLLLLVINPFVTSSTTWSIACCSIHHPKSERPQLVLRLTQDG</sequence>
<evidence type="ECO:0000313" key="1">
    <source>
        <dbReference type="EMBL" id="CCI46311.1"/>
    </source>
</evidence>
<organism evidence="1 2">
    <name type="scientific">Albugo candida</name>
    <dbReference type="NCBI Taxonomy" id="65357"/>
    <lineage>
        <taxon>Eukaryota</taxon>
        <taxon>Sar</taxon>
        <taxon>Stramenopiles</taxon>
        <taxon>Oomycota</taxon>
        <taxon>Peronosporomycetes</taxon>
        <taxon>Albuginales</taxon>
        <taxon>Albuginaceae</taxon>
        <taxon>Albugo</taxon>
    </lineage>
</organism>
<protein>
    <submittedName>
        <fullName evidence="1">Uncharacterized protein</fullName>
    </submittedName>
</protein>
<dbReference type="InParanoid" id="A0A024GHW3"/>
<gene>
    <name evidence="1" type="ORF">BN9_072400</name>
</gene>
<accession>A0A024GHW3</accession>
<evidence type="ECO:0000313" key="2">
    <source>
        <dbReference type="Proteomes" id="UP000053237"/>
    </source>
</evidence>
<dbReference type="EMBL" id="CAIX01000123">
    <property type="protein sequence ID" value="CCI46311.1"/>
    <property type="molecule type" value="Genomic_DNA"/>
</dbReference>
<proteinExistence type="predicted"/>
<keyword evidence="2" id="KW-1185">Reference proteome</keyword>